<reference evidence="1" key="1">
    <citation type="submission" date="2020-09" db="EMBL/GenBank/DDBJ databases">
        <title>Genome seq and assembly of Devosia sp.</title>
        <authorList>
            <person name="Chhetri G."/>
        </authorList>
    </citation>
    <scope>NUCLEOTIDE SEQUENCE</scope>
    <source>
        <strain evidence="1">PTR5</strain>
    </source>
</reference>
<dbReference type="AlphaFoldDB" id="A0A927ISW2"/>
<dbReference type="Proteomes" id="UP000654108">
    <property type="component" value="Unassembled WGS sequence"/>
</dbReference>
<evidence type="ECO:0000313" key="1">
    <source>
        <dbReference type="EMBL" id="MBD8065178.1"/>
    </source>
</evidence>
<keyword evidence="2" id="KW-1185">Reference proteome</keyword>
<dbReference type="RefSeq" id="WP_191773883.1">
    <property type="nucleotide sequence ID" value="NZ_JACYFU010000002.1"/>
</dbReference>
<dbReference type="EMBL" id="JACYFU010000002">
    <property type="protein sequence ID" value="MBD8065178.1"/>
    <property type="molecule type" value="Genomic_DNA"/>
</dbReference>
<proteinExistence type="predicted"/>
<protein>
    <submittedName>
        <fullName evidence="1">Uncharacterized protein</fullName>
    </submittedName>
</protein>
<name>A0A927ISW2_9HYPH</name>
<gene>
    <name evidence="1" type="ORF">IC608_06805</name>
</gene>
<evidence type="ECO:0000313" key="2">
    <source>
        <dbReference type="Proteomes" id="UP000654108"/>
    </source>
</evidence>
<sequence length="109" mass="11828">MSSGFAHRPYVTVTPSPNGWDIVTQRSSSGRTDLSFFQLVTQCGPRCKLDYRFGNKDDNAIGKVAGSAGPCCGIQQFVTFKVFALALIFASSLVSSQDRQMGRQVQALC</sequence>
<accession>A0A927ISW2</accession>
<comment type="caution">
    <text evidence="1">The sequence shown here is derived from an EMBL/GenBank/DDBJ whole genome shotgun (WGS) entry which is preliminary data.</text>
</comment>
<organism evidence="1 2">
    <name type="scientific">Devosia oryzisoli</name>
    <dbReference type="NCBI Taxonomy" id="2774138"/>
    <lineage>
        <taxon>Bacteria</taxon>
        <taxon>Pseudomonadati</taxon>
        <taxon>Pseudomonadota</taxon>
        <taxon>Alphaproteobacteria</taxon>
        <taxon>Hyphomicrobiales</taxon>
        <taxon>Devosiaceae</taxon>
        <taxon>Devosia</taxon>
    </lineage>
</organism>